<dbReference type="AlphaFoldDB" id="A0A7C8MDC0"/>
<feature type="region of interest" description="Disordered" evidence="3">
    <location>
        <begin position="381"/>
        <end position="403"/>
    </location>
</feature>
<dbReference type="Proteomes" id="UP000481861">
    <property type="component" value="Unassembled WGS sequence"/>
</dbReference>
<evidence type="ECO:0000313" key="5">
    <source>
        <dbReference type="Proteomes" id="UP000481861"/>
    </source>
</evidence>
<proteinExistence type="predicted"/>
<sequence>MTEPPDTSADLAQLPPYEHVDFQALADNDEEFNKVWKKCAGHLDFQDPDCVRALTKAGLKVDFGLDIDLPADRLCPPVPNRFNYVAWIQKLLDCTSADYSDEYDPSRKVVGLDIGTGASAIYTLLCLKPRPNWTMCATDVDKKSFDCATRNLAINNMLPRTRILRTMETNSLIPLKALAVDKLDFTICNPPFFADEQDMRSSLKGEGKSWSPNSVCTGAEVEMVCEGGDVGFVTRIVNESLELREKVTWYSSMLGKLSSVKAIVHLLKKHDINNWAVGSIDVGGATKRWTVAWSFGDYRPKHSIARIELIANEYLPFPTGYEIPLGADHTPVAARKTIDNQLSALDLHWTWNAETSTGIGIAAQNVWKRAYRREFERRKKDAATAEHKAKSPDDDDDDAMQIASPEPPASVALAFRIHVYGTTKGSVAIDWLRGTDQVLWESFCGMIHRSFRKG</sequence>
<dbReference type="InterPro" id="IPR029063">
    <property type="entry name" value="SAM-dependent_MTases_sf"/>
</dbReference>
<dbReference type="InterPro" id="IPR010286">
    <property type="entry name" value="METTL16/RlmF"/>
</dbReference>
<evidence type="ECO:0008006" key="6">
    <source>
        <dbReference type="Google" id="ProtNLM"/>
    </source>
</evidence>
<feature type="compositionally biased region" description="Basic and acidic residues" evidence="3">
    <location>
        <begin position="381"/>
        <end position="392"/>
    </location>
</feature>
<gene>
    <name evidence="4" type="ORF">BDV95DRAFT_629139</name>
</gene>
<dbReference type="GO" id="GO:0008168">
    <property type="term" value="F:methyltransferase activity"/>
    <property type="evidence" value="ECO:0007669"/>
    <property type="project" value="UniProtKB-KW"/>
</dbReference>
<organism evidence="4 5">
    <name type="scientific">Massariosphaeria phaeospora</name>
    <dbReference type="NCBI Taxonomy" id="100035"/>
    <lineage>
        <taxon>Eukaryota</taxon>
        <taxon>Fungi</taxon>
        <taxon>Dikarya</taxon>
        <taxon>Ascomycota</taxon>
        <taxon>Pezizomycotina</taxon>
        <taxon>Dothideomycetes</taxon>
        <taxon>Pleosporomycetidae</taxon>
        <taxon>Pleosporales</taxon>
        <taxon>Pleosporales incertae sedis</taxon>
        <taxon>Massariosphaeria</taxon>
    </lineage>
</organism>
<evidence type="ECO:0000256" key="1">
    <source>
        <dbReference type="ARBA" id="ARBA00022603"/>
    </source>
</evidence>
<reference evidence="4 5" key="1">
    <citation type="submission" date="2020-01" db="EMBL/GenBank/DDBJ databases">
        <authorList>
            <consortium name="DOE Joint Genome Institute"/>
            <person name="Haridas S."/>
            <person name="Albert R."/>
            <person name="Binder M."/>
            <person name="Bloem J."/>
            <person name="Labutti K."/>
            <person name="Salamov A."/>
            <person name="Andreopoulos B."/>
            <person name="Baker S.E."/>
            <person name="Barry K."/>
            <person name="Bills G."/>
            <person name="Bluhm B.H."/>
            <person name="Cannon C."/>
            <person name="Castanera R."/>
            <person name="Culley D.E."/>
            <person name="Daum C."/>
            <person name="Ezra D."/>
            <person name="Gonzalez J.B."/>
            <person name="Henrissat B."/>
            <person name="Kuo A."/>
            <person name="Liang C."/>
            <person name="Lipzen A."/>
            <person name="Lutzoni F."/>
            <person name="Magnuson J."/>
            <person name="Mondo S."/>
            <person name="Nolan M."/>
            <person name="Ohm R."/>
            <person name="Pangilinan J."/>
            <person name="Park H.-J.H."/>
            <person name="Ramirez L."/>
            <person name="Alfaro M."/>
            <person name="Sun H."/>
            <person name="Tritt A."/>
            <person name="Yoshinaga Y."/>
            <person name="Zwiers L.-H.L."/>
            <person name="Turgeon B.G."/>
            <person name="Goodwin S.B."/>
            <person name="Spatafora J.W."/>
            <person name="Crous P.W."/>
            <person name="Grigoriev I.V."/>
        </authorList>
    </citation>
    <scope>NUCLEOTIDE SEQUENCE [LARGE SCALE GENOMIC DNA]</scope>
    <source>
        <strain evidence="4 5">CBS 611.86</strain>
    </source>
</reference>
<name>A0A7C8MDC0_9PLEO</name>
<dbReference type="PANTHER" id="PTHR13393:SF0">
    <property type="entry name" value="RNA N6-ADENOSINE-METHYLTRANSFERASE METTL16"/>
    <property type="match status" value="1"/>
</dbReference>
<dbReference type="PANTHER" id="PTHR13393">
    <property type="entry name" value="SAM-DEPENDENT METHYLTRANSFERASE"/>
    <property type="match status" value="1"/>
</dbReference>
<protein>
    <recommendedName>
        <fullName evidence="6">U6 small nuclear RNA (adenine-(43)-N(6))-methyltransferase</fullName>
    </recommendedName>
</protein>
<evidence type="ECO:0000256" key="3">
    <source>
        <dbReference type="SAM" id="MobiDB-lite"/>
    </source>
</evidence>
<evidence type="ECO:0000313" key="4">
    <source>
        <dbReference type="EMBL" id="KAF2870462.1"/>
    </source>
</evidence>
<dbReference type="EMBL" id="JAADJZ010000013">
    <property type="protein sequence ID" value="KAF2870462.1"/>
    <property type="molecule type" value="Genomic_DNA"/>
</dbReference>
<dbReference type="SUPFAM" id="SSF53335">
    <property type="entry name" value="S-adenosyl-L-methionine-dependent methyltransferases"/>
    <property type="match status" value="1"/>
</dbReference>
<dbReference type="CDD" id="cd02440">
    <property type="entry name" value="AdoMet_MTases"/>
    <property type="match status" value="1"/>
</dbReference>
<dbReference type="GO" id="GO:0005634">
    <property type="term" value="C:nucleus"/>
    <property type="evidence" value="ECO:0007669"/>
    <property type="project" value="TreeGrafter"/>
</dbReference>
<keyword evidence="2" id="KW-0808">Transferase</keyword>
<dbReference type="Gene3D" id="3.40.50.150">
    <property type="entry name" value="Vaccinia Virus protein VP39"/>
    <property type="match status" value="1"/>
</dbReference>
<accession>A0A7C8MDC0</accession>
<evidence type="ECO:0000256" key="2">
    <source>
        <dbReference type="ARBA" id="ARBA00022679"/>
    </source>
</evidence>
<dbReference type="GO" id="GO:0070475">
    <property type="term" value="P:rRNA base methylation"/>
    <property type="evidence" value="ECO:0007669"/>
    <property type="project" value="TreeGrafter"/>
</dbReference>
<comment type="caution">
    <text evidence="4">The sequence shown here is derived from an EMBL/GenBank/DDBJ whole genome shotgun (WGS) entry which is preliminary data.</text>
</comment>
<dbReference type="Pfam" id="PF05971">
    <property type="entry name" value="Methyltransf_10"/>
    <property type="match status" value="1"/>
</dbReference>
<keyword evidence="1" id="KW-0489">Methyltransferase</keyword>
<keyword evidence="5" id="KW-1185">Reference proteome</keyword>
<dbReference type="OrthoDB" id="514248at2759"/>